<dbReference type="InterPro" id="IPR036638">
    <property type="entry name" value="HLH_DNA-bd_sf"/>
</dbReference>
<sequence length="301" mass="32486">MADFSPHHSLLLKVPAGAISTNDPNISSFFLYNNQSHGAQAQPANANAPAAGAAAIVEDASLESSVSAVLDTSPLGSPSVDRKRKAAEDSATLSSAHSKDSCKDGKSRRGKKPSREVEEKSTTEEEPPKGYIHVRARRGQATDSHSLAERVRRERISERMRMLQALVPGCDKVTGKALILDEIINYVQSLQNQVEFLSMRIASMSPVLYGFGLDSDGLHDQKIGGMFQEALAMPSPVLNQSSPAPSQAIVDNTSTTSYSLQSQQGAISFSQDNGSYLMQAVGEPRQEMLNQLVFNNMCSFQ</sequence>
<keyword evidence="9" id="KW-1185">Reference proteome</keyword>
<gene>
    <name evidence="8" type="ORF">E2562_026256</name>
</gene>
<comment type="caution">
    <text evidence="8">The sequence shown here is derived from an EMBL/GenBank/DDBJ whole genome shotgun (WGS) entry which is preliminary data.</text>
</comment>
<evidence type="ECO:0000259" key="7">
    <source>
        <dbReference type="PROSITE" id="PS50888"/>
    </source>
</evidence>
<dbReference type="Gene3D" id="4.10.280.10">
    <property type="entry name" value="Helix-loop-helix DNA-binding domain"/>
    <property type="match status" value="1"/>
</dbReference>
<reference evidence="8 9" key="1">
    <citation type="submission" date="2019-11" db="EMBL/GenBank/DDBJ databases">
        <title>Whole genome sequence of Oryza granulata.</title>
        <authorList>
            <person name="Li W."/>
        </authorList>
    </citation>
    <scope>NUCLEOTIDE SEQUENCE [LARGE SCALE GENOMIC DNA]</scope>
    <source>
        <strain evidence="9">cv. Menghai</strain>
        <tissue evidence="8">Leaf</tissue>
    </source>
</reference>
<feature type="domain" description="BHLH" evidence="7">
    <location>
        <begin position="140"/>
        <end position="190"/>
    </location>
</feature>
<dbReference type="Pfam" id="PF00010">
    <property type="entry name" value="HLH"/>
    <property type="match status" value="1"/>
</dbReference>
<dbReference type="OrthoDB" id="1928604at2759"/>
<dbReference type="GO" id="GO:0005634">
    <property type="term" value="C:nucleus"/>
    <property type="evidence" value="ECO:0007669"/>
    <property type="project" value="UniProtKB-SubCell"/>
</dbReference>
<feature type="compositionally biased region" description="Basic and acidic residues" evidence="6">
    <location>
        <begin position="97"/>
        <end position="128"/>
    </location>
</feature>
<dbReference type="CDD" id="cd18919">
    <property type="entry name" value="bHLH_AtBPE_like"/>
    <property type="match status" value="1"/>
</dbReference>
<name>A0A6G1CHB0_9ORYZ</name>
<evidence type="ECO:0000313" key="9">
    <source>
        <dbReference type="Proteomes" id="UP000479710"/>
    </source>
</evidence>
<organism evidence="8 9">
    <name type="scientific">Oryza meyeriana var. granulata</name>
    <dbReference type="NCBI Taxonomy" id="110450"/>
    <lineage>
        <taxon>Eukaryota</taxon>
        <taxon>Viridiplantae</taxon>
        <taxon>Streptophyta</taxon>
        <taxon>Embryophyta</taxon>
        <taxon>Tracheophyta</taxon>
        <taxon>Spermatophyta</taxon>
        <taxon>Magnoliopsida</taxon>
        <taxon>Liliopsida</taxon>
        <taxon>Poales</taxon>
        <taxon>Poaceae</taxon>
        <taxon>BOP clade</taxon>
        <taxon>Oryzoideae</taxon>
        <taxon>Oryzeae</taxon>
        <taxon>Oryzinae</taxon>
        <taxon>Oryza</taxon>
        <taxon>Oryza meyeriana</taxon>
    </lineage>
</organism>
<accession>A0A6G1CHB0</accession>
<comment type="subcellular location">
    <subcellularLocation>
        <location evidence="1">Nucleus</location>
    </subcellularLocation>
</comment>
<protein>
    <recommendedName>
        <fullName evidence="7">BHLH domain-containing protein</fullName>
    </recommendedName>
</protein>
<evidence type="ECO:0000256" key="5">
    <source>
        <dbReference type="ARBA" id="ARBA00023242"/>
    </source>
</evidence>
<evidence type="ECO:0000256" key="1">
    <source>
        <dbReference type="ARBA" id="ARBA00004123"/>
    </source>
</evidence>
<keyword evidence="3" id="KW-0805">Transcription regulation</keyword>
<dbReference type="AlphaFoldDB" id="A0A6G1CHB0"/>
<dbReference type="PANTHER" id="PTHR12565">
    <property type="entry name" value="STEROL REGULATORY ELEMENT-BINDING PROTEIN"/>
    <property type="match status" value="1"/>
</dbReference>
<dbReference type="PROSITE" id="PS50888">
    <property type="entry name" value="BHLH"/>
    <property type="match status" value="1"/>
</dbReference>
<dbReference type="InterPro" id="IPR024097">
    <property type="entry name" value="bHLH_ZIP_TF"/>
</dbReference>
<dbReference type="GO" id="GO:0003700">
    <property type="term" value="F:DNA-binding transcription factor activity"/>
    <property type="evidence" value="ECO:0007669"/>
    <property type="project" value="TreeGrafter"/>
</dbReference>
<keyword evidence="4" id="KW-0804">Transcription</keyword>
<dbReference type="SMART" id="SM00353">
    <property type="entry name" value="HLH"/>
    <property type="match status" value="1"/>
</dbReference>
<keyword evidence="5" id="KW-0539">Nucleus</keyword>
<feature type="region of interest" description="Disordered" evidence="6">
    <location>
        <begin position="70"/>
        <end position="148"/>
    </location>
</feature>
<comment type="similarity">
    <text evidence="2">Belongs to the bHLH protein family.</text>
</comment>
<dbReference type="PANTHER" id="PTHR12565:SF468">
    <property type="entry name" value="BASIC HELIX-LOOP-HELIX PROTEIN 80"/>
    <property type="match status" value="1"/>
</dbReference>
<dbReference type="InterPro" id="IPR011598">
    <property type="entry name" value="bHLH_dom"/>
</dbReference>
<proteinExistence type="inferred from homology"/>
<dbReference type="FunFam" id="4.10.280.10:FF:000002">
    <property type="entry name" value="Basic helix-loop-helix transcription factor"/>
    <property type="match status" value="1"/>
</dbReference>
<evidence type="ECO:0000256" key="4">
    <source>
        <dbReference type="ARBA" id="ARBA00023163"/>
    </source>
</evidence>
<dbReference type="EMBL" id="SPHZ02000009">
    <property type="protein sequence ID" value="KAF0900015.1"/>
    <property type="molecule type" value="Genomic_DNA"/>
</dbReference>
<evidence type="ECO:0000256" key="3">
    <source>
        <dbReference type="ARBA" id="ARBA00023015"/>
    </source>
</evidence>
<dbReference type="Proteomes" id="UP000479710">
    <property type="component" value="Unassembled WGS sequence"/>
</dbReference>
<evidence type="ECO:0000313" key="8">
    <source>
        <dbReference type="EMBL" id="KAF0900015.1"/>
    </source>
</evidence>
<evidence type="ECO:0000256" key="2">
    <source>
        <dbReference type="ARBA" id="ARBA00005510"/>
    </source>
</evidence>
<evidence type="ECO:0000256" key="6">
    <source>
        <dbReference type="SAM" id="MobiDB-lite"/>
    </source>
</evidence>
<dbReference type="GO" id="GO:0046983">
    <property type="term" value="F:protein dimerization activity"/>
    <property type="evidence" value="ECO:0007669"/>
    <property type="project" value="InterPro"/>
</dbReference>
<dbReference type="SUPFAM" id="SSF47459">
    <property type="entry name" value="HLH, helix-loop-helix DNA-binding domain"/>
    <property type="match status" value="1"/>
</dbReference>